<evidence type="ECO:0000259" key="1">
    <source>
        <dbReference type="PROSITE" id="PS50011"/>
    </source>
</evidence>
<reference evidence="2 3" key="1">
    <citation type="submission" date="2014-06" db="EMBL/GenBank/DDBJ databases">
        <title>Evolutionary Origins and Diversification of the Mycorrhizal Mutualists.</title>
        <authorList>
            <consortium name="DOE Joint Genome Institute"/>
            <consortium name="Mycorrhizal Genomics Consortium"/>
            <person name="Kohler A."/>
            <person name="Kuo A."/>
            <person name="Nagy L.G."/>
            <person name="Floudas D."/>
            <person name="Copeland A."/>
            <person name="Barry K.W."/>
            <person name="Cichocki N."/>
            <person name="Veneault-Fourrey C."/>
            <person name="LaButti K."/>
            <person name="Lindquist E.A."/>
            <person name="Lipzen A."/>
            <person name="Lundell T."/>
            <person name="Morin E."/>
            <person name="Murat C."/>
            <person name="Riley R."/>
            <person name="Ohm R."/>
            <person name="Sun H."/>
            <person name="Tunlid A."/>
            <person name="Henrissat B."/>
            <person name="Grigoriev I.V."/>
            <person name="Hibbett D.S."/>
            <person name="Martin F."/>
        </authorList>
    </citation>
    <scope>NUCLEOTIDE SEQUENCE [LARGE SCALE GENOMIC DNA]</scope>
    <source>
        <strain evidence="2 3">SS14</strain>
    </source>
</reference>
<dbReference type="AlphaFoldDB" id="A0A0C9UHF3"/>
<proteinExistence type="predicted"/>
<gene>
    <name evidence="2" type="ORF">M422DRAFT_37360</name>
</gene>
<name>A0A0C9UHF3_SPHS4</name>
<sequence>MPTSTVEVPDALPPKLQPCNWPELEAEDALKIWKYYEPFLLQHGYHIMGSESYNTLGSEITLIPPPAADPFHPNITETFIRHDRPKGLCSTRTFSTWQPGVEICFGIDGFQQQIIFKAVMYQSTEFKVLRLLTSPSLRADKCNHIIPVINFLETRDFVIVIMPRWGQCWFLPPSIKLTQGLEWLHEQGVAHADIHPFNIVISHANSHGISLENDFRQTFNLEYAFIDFGSAHQKEYLEGTEPIDVFAADIYNLGKTLETELTAALEEYDKEPLPRQKYEQYRNLLSAMTDPRPES</sequence>
<dbReference type="GO" id="GO:0004672">
    <property type="term" value="F:protein kinase activity"/>
    <property type="evidence" value="ECO:0007669"/>
    <property type="project" value="InterPro"/>
</dbReference>
<evidence type="ECO:0000313" key="3">
    <source>
        <dbReference type="Proteomes" id="UP000054279"/>
    </source>
</evidence>
<dbReference type="EMBL" id="KN837308">
    <property type="protein sequence ID" value="KIJ28362.1"/>
    <property type="molecule type" value="Genomic_DNA"/>
</dbReference>
<dbReference type="GO" id="GO:0005524">
    <property type="term" value="F:ATP binding"/>
    <property type="evidence" value="ECO:0007669"/>
    <property type="project" value="InterPro"/>
</dbReference>
<dbReference type="InterPro" id="IPR000719">
    <property type="entry name" value="Prot_kinase_dom"/>
</dbReference>
<dbReference type="SUPFAM" id="SSF56112">
    <property type="entry name" value="Protein kinase-like (PK-like)"/>
    <property type="match status" value="1"/>
</dbReference>
<organism evidence="2 3">
    <name type="scientific">Sphaerobolus stellatus (strain SS14)</name>
    <dbReference type="NCBI Taxonomy" id="990650"/>
    <lineage>
        <taxon>Eukaryota</taxon>
        <taxon>Fungi</taxon>
        <taxon>Dikarya</taxon>
        <taxon>Basidiomycota</taxon>
        <taxon>Agaricomycotina</taxon>
        <taxon>Agaricomycetes</taxon>
        <taxon>Phallomycetidae</taxon>
        <taxon>Geastrales</taxon>
        <taxon>Sphaerobolaceae</taxon>
        <taxon>Sphaerobolus</taxon>
    </lineage>
</organism>
<accession>A0A0C9UHF3</accession>
<dbReference type="InterPro" id="IPR011009">
    <property type="entry name" value="Kinase-like_dom_sf"/>
</dbReference>
<evidence type="ECO:0000313" key="2">
    <source>
        <dbReference type="EMBL" id="KIJ28362.1"/>
    </source>
</evidence>
<dbReference type="Proteomes" id="UP000054279">
    <property type="component" value="Unassembled WGS sequence"/>
</dbReference>
<dbReference type="HOGENOM" id="CLU_943879_0_0_1"/>
<keyword evidence="3" id="KW-1185">Reference proteome</keyword>
<protein>
    <recommendedName>
        <fullName evidence="1">Protein kinase domain-containing protein</fullName>
    </recommendedName>
</protein>
<dbReference type="PROSITE" id="PS50011">
    <property type="entry name" value="PROTEIN_KINASE_DOM"/>
    <property type="match status" value="1"/>
</dbReference>
<dbReference type="OrthoDB" id="2722301at2759"/>
<feature type="domain" description="Protein kinase" evidence="1">
    <location>
        <begin position="1"/>
        <end position="295"/>
    </location>
</feature>
<dbReference type="Gene3D" id="1.10.510.10">
    <property type="entry name" value="Transferase(Phosphotransferase) domain 1"/>
    <property type="match status" value="1"/>
</dbReference>